<dbReference type="Proteomes" id="UP001163203">
    <property type="component" value="Chromosome"/>
</dbReference>
<dbReference type="Gene3D" id="3.40.50.1820">
    <property type="entry name" value="alpha/beta hydrolase"/>
    <property type="match status" value="1"/>
</dbReference>
<dbReference type="RefSeq" id="WP_268758961.1">
    <property type="nucleotide sequence ID" value="NZ_CP113836.1"/>
</dbReference>
<organism evidence="1 2">
    <name type="scientific">Amycolatopsis cynarae</name>
    <dbReference type="NCBI Taxonomy" id="2995223"/>
    <lineage>
        <taxon>Bacteria</taxon>
        <taxon>Bacillati</taxon>
        <taxon>Actinomycetota</taxon>
        <taxon>Actinomycetes</taxon>
        <taxon>Pseudonocardiales</taxon>
        <taxon>Pseudonocardiaceae</taxon>
        <taxon>Amycolatopsis</taxon>
    </lineage>
</organism>
<protein>
    <recommendedName>
        <fullName evidence="3">Alpha/beta hydrolase</fullName>
    </recommendedName>
</protein>
<gene>
    <name evidence="1" type="ORF">ORV05_14230</name>
</gene>
<reference evidence="1" key="1">
    <citation type="submission" date="2022-11" db="EMBL/GenBank/DDBJ databases">
        <authorList>
            <person name="Mo P."/>
        </authorList>
    </citation>
    <scope>NUCLEOTIDE SEQUENCE</scope>
    <source>
        <strain evidence="1">HUAS 11-8</strain>
    </source>
</reference>
<keyword evidence="2" id="KW-1185">Reference proteome</keyword>
<evidence type="ECO:0000313" key="1">
    <source>
        <dbReference type="EMBL" id="WAL68869.1"/>
    </source>
</evidence>
<evidence type="ECO:0000313" key="2">
    <source>
        <dbReference type="Proteomes" id="UP001163203"/>
    </source>
</evidence>
<name>A0ABY7B939_9PSEU</name>
<sequence length="236" mass="25543">MTTIGTRLRLRTWDAADPAAPRGTVAVFPGRGEHTGVYARLAARLSAEGYRIQVVEPGSDGHDDEIRDWLSDLRGPLFLLGTDTGALSAARHAEGAAAVVLAGVPGEPDWEPPANFGWRDEIALRAADPARRAALRSDPLMRPGELLHPVSEPLDPPSWVPTLVLHGEADLLSPSLPLRQRVVGRPRLRFVTVAASGHDVLHDTHERSVAAEILQFLERFRAGGEAVLRPSIRSTL</sequence>
<dbReference type="SUPFAM" id="SSF53474">
    <property type="entry name" value="alpha/beta-Hydrolases"/>
    <property type="match status" value="1"/>
</dbReference>
<proteinExistence type="predicted"/>
<dbReference type="InterPro" id="IPR029058">
    <property type="entry name" value="AB_hydrolase_fold"/>
</dbReference>
<dbReference type="EMBL" id="CP113836">
    <property type="protein sequence ID" value="WAL68869.1"/>
    <property type="molecule type" value="Genomic_DNA"/>
</dbReference>
<accession>A0ABY7B939</accession>
<evidence type="ECO:0008006" key="3">
    <source>
        <dbReference type="Google" id="ProtNLM"/>
    </source>
</evidence>